<evidence type="ECO:0000256" key="3">
    <source>
        <dbReference type="ARBA" id="ARBA00023125"/>
    </source>
</evidence>
<keyword evidence="4" id="KW-0804">Transcription</keyword>
<feature type="region of interest" description="Disordered" evidence="6">
    <location>
        <begin position="76"/>
        <end position="109"/>
    </location>
</feature>
<dbReference type="GeneID" id="111494781"/>
<dbReference type="RefSeq" id="XP_023000539.1">
    <property type="nucleotide sequence ID" value="XM_023144771.1"/>
</dbReference>
<dbReference type="Gene3D" id="4.10.280.10">
    <property type="entry name" value="Helix-loop-helix DNA-binding domain"/>
    <property type="match status" value="1"/>
</dbReference>
<dbReference type="PANTHER" id="PTHR46665">
    <property type="entry name" value="TRANSCRIPTION FACTOR BHLH041-RELATED-RELATED"/>
    <property type="match status" value="1"/>
</dbReference>
<evidence type="ECO:0000256" key="4">
    <source>
        <dbReference type="ARBA" id="ARBA00023163"/>
    </source>
</evidence>
<feature type="compositionally biased region" description="Basic and acidic residues" evidence="6">
    <location>
        <begin position="76"/>
        <end position="99"/>
    </location>
</feature>
<dbReference type="InterPro" id="IPR044658">
    <property type="entry name" value="bHLH92/bHLH041-like"/>
</dbReference>
<dbReference type="CDD" id="cd11393">
    <property type="entry name" value="bHLH_AtbHLH_like"/>
    <property type="match status" value="1"/>
</dbReference>
<comment type="subcellular location">
    <subcellularLocation>
        <location evidence="1">Nucleus</location>
    </subcellularLocation>
</comment>
<evidence type="ECO:0000313" key="9">
    <source>
        <dbReference type="RefSeq" id="XP_023000539.1"/>
    </source>
</evidence>
<evidence type="ECO:0000256" key="5">
    <source>
        <dbReference type="ARBA" id="ARBA00023242"/>
    </source>
</evidence>
<keyword evidence="5" id="KW-0539">Nucleus</keyword>
<keyword evidence="3" id="KW-0238">DNA-binding</keyword>
<gene>
    <name evidence="9" type="primary">LOC111494781</name>
</gene>
<dbReference type="SUPFAM" id="SSF47459">
    <property type="entry name" value="HLH, helix-loop-helix DNA-binding domain"/>
    <property type="match status" value="1"/>
</dbReference>
<proteinExistence type="predicted"/>
<evidence type="ECO:0000256" key="2">
    <source>
        <dbReference type="ARBA" id="ARBA00023015"/>
    </source>
</evidence>
<dbReference type="PANTHER" id="PTHR46665:SF6">
    <property type="entry name" value="TRANSCRIPTION FACTOR BHLH92"/>
    <property type="match status" value="1"/>
</dbReference>
<dbReference type="AlphaFoldDB" id="A0A6J1KK97"/>
<dbReference type="GO" id="GO:0005634">
    <property type="term" value="C:nucleus"/>
    <property type="evidence" value="ECO:0007669"/>
    <property type="project" value="UniProtKB-SubCell"/>
</dbReference>
<sequence>MDDGFPVEFWHTDLYWLDTPISVSDPAPGQISAFVPYLPQPAIGSGQKNNPIAATYSENIHKRVIKYWRKKWQEKKKPAEMGDLEREKSHQHMLNERMRREKHRRSYSELHSMLPSKTKNDKNSIVQMAARTIEELKASEGMLKKRNIELEMALSAKKRKQEKGTTPIRVAVANPSSGINSMLGVLNLLKTVGVNAKAIHATFLDSQFSTHIAIESHMRAAEVERALQMTLSEAERKFQRQCEEGSHDVKDGSTI</sequence>
<keyword evidence="8" id="KW-1185">Reference proteome</keyword>
<dbReference type="Pfam" id="PF00010">
    <property type="entry name" value="HLH"/>
    <property type="match status" value="1"/>
</dbReference>
<name>A0A6J1KK97_CUCMA</name>
<accession>A0A6J1KK97</accession>
<keyword evidence="2" id="KW-0805">Transcription regulation</keyword>
<dbReference type="GO" id="GO:0003677">
    <property type="term" value="F:DNA binding"/>
    <property type="evidence" value="ECO:0007669"/>
    <property type="project" value="UniProtKB-KW"/>
</dbReference>
<dbReference type="OrthoDB" id="1885111at2759"/>
<reference evidence="9" key="1">
    <citation type="submission" date="2025-08" db="UniProtKB">
        <authorList>
            <consortium name="RefSeq"/>
        </authorList>
    </citation>
    <scope>IDENTIFICATION</scope>
    <source>
        <tissue evidence="9">Young leaves</tissue>
    </source>
</reference>
<feature type="domain" description="BHLH" evidence="7">
    <location>
        <begin position="87"/>
        <end position="136"/>
    </location>
</feature>
<dbReference type="GO" id="GO:0046983">
    <property type="term" value="F:protein dimerization activity"/>
    <property type="evidence" value="ECO:0007669"/>
    <property type="project" value="InterPro"/>
</dbReference>
<dbReference type="InterPro" id="IPR036638">
    <property type="entry name" value="HLH_DNA-bd_sf"/>
</dbReference>
<evidence type="ECO:0000256" key="1">
    <source>
        <dbReference type="ARBA" id="ARBA00004123"/>
    </source>
</evidence>
<organism evidence="8 9">
    <name type="scientific">Cucurbita maxima</name>
    <name type="common">Pumpkin</name>
    <name type="synonym">Winter squash</name>
    <dbReference type="NCBI Taxonomy" id="3661"/>
    <lineage>
        <taxon>Eukaryota</taxon>
        <taxon>Viridiplantae</taxon>
        <taxon>Streptophyta</taxon>
        <taxon>Embryophyta</taxon>
        <taxon>Tracheophyta</taxon>
        <taxon>Spermatophyta</taxon>
        <taxon>Magnoliopsida</taxon>
        <taxon>eudicotyledons</taxon>
        <taxon>Gunneridae</taxon>
        <taxon>Pentapetalae</taxon>
        <taxon>rosids</taxon>
        <taxon>fabids</taxon>
        <taxon>Cucurbitales</taxon>
        <taxon>Cucurbitaceae</taxon>
        <taxon>Cucurbiteae</taxon>
        <taxon>Cucurbita</taxon>
    </lineage>
</organism>
<dbReference type="KEGG" id="cmax:111494781"/>
<dbReference type="InterPro" id="IPR045239">
    <property type="entry name" value="bHLH95_bHLH"/>
</dbReference>
<dbReference type="InterPro" id="IPR011598">
    <property type="entry name" value="bHLH_dom"/>
</dbReference>
<evidence type="ECO:0000313" key="8">
    <source>
        <dbReference type="Proteomes" id="UP000504608"/>
    </source>
</evidence>
<evidence type="ECO:0000259" key="7">
    <source>
        <dbReference type="PROSITE" id="PS50888"/>
    </source>
</evidence>
<dbReference type="PROSITE" id="PS50888">
    <property type="entry name" value="BHLH"/>
    <property type="match status" value="1"/>
</dbReference>
<dbReference type="Proteomes" id="UP000504608">
    <property type="component" value="Unplaced"/>
</dbReference>
<dbReference type="SMART" id="SM00353">
    <property type="entry name" value="HLH"/>
    <property type="match status" value="1"/>
</dbReference>
<protein>
    <submittedName>
        <fullName evidence="9">Transcription factor bHLH92-like</fullName>
    </submittedName>
</protein>
<evidence type="ECO:0000256" key="6">
    <source>
        <dbReference type="SAM" id="MobiDB-lite"/>
    </source>
</evidence>